<evidence type="ECO:0000313" key="3">
    <source>
        <dbReference type="Proteomes" id="UP000054516"/>
    </source>
</evidence>
<feature type="compositionally biased region" description="Polar residues" evidence="1">
    <location>
        <begin position="193"/>
        <end position="204"/>
    </location>
</feature>
<dbReference type="EMBL" id="DF977447">
    <property type="protein sequence ID" value="GAP83590.2"/>
    <property type="molecule type" value="Genomic_DNA"/>
</dbReference>
<reference evidence="2" key="1">
    <citation type="submission" date="2016-03" db="EMBL/GenBank/DDBJ databases">
        <title>Draft genome sequence of Rosellinia necatrix.</title>
        <authorList>
            <person name="Kanematsu S."/>
        </authorList>
    </citation>
    <scope>NUCLEOTIDE SEQUENCE [LARGE SCALE GENOMIC DNA]</scope>
    <source>
        <strain evidence="2">W97</strain>
    </source>
</reference>
<proteinExistence type="predicted"/>
<evidence type="ECO:0000256" key="1">
    <source>
        <dbReference type="SAM" id="MobiDB-lite"/>
    </source>
</evidence>
<dbReference type="AlphaFoldDB" id="A0A1S7UK19"/>
<feature type="compositionally biased region" description="Polar residues" evidence="1">
    <location>
        <begin position="144"/>
        <end position="160"/>
    </location>
</feature>
<evidence type="ECO:0000313" key="2">
    <source>
        <dbReference type="EMBL" id="GAP83590.2"/>
    </source>
</evidence>
<sequence length="267" mass="30259">MRSSRKGVKAGRLRRSSKAKLVKPLSKKDGLAITDKTTKLIQKRIDLNRKFLRFATKTNPSSNDWLRQHNVMNNLSRLGGREMYHLKKLTKKLAKLEWLSRRDPSPDRTYDCDLVRKLLRRFKRNLGFLLDEYLDHGAAEQEENGQASTSESDSEWANTSSKEDGESRRQTVSPQGNPTQAGAPLQSMAMTGVASTNALPSTQESEGKHKRKAGPIDYNRSTRSKFSRIKEIYSPRPRQGYEKKEGVKMEDKYGGQASVQDAQTDGK</sequence>
<feature type="region of interest" description="Disordered" evidence="1">
    <location>
        <begin position="1"/>
        <end position="21"/>
    </location>
</feature>
<name>A0A1S7UK19_ROSNE</name>
<gene>
    <name evidence="2" type="ORF">SAMD00023353_0200310</name>
</gene>
<dbReference type="OrthoDB" id="5235253at2759"/>
<feature type="compositionally biased region" description="Polar residues" evidence="1">
    <location>
        <begin position="170"/>
        <end position="180"/>
    </location>
</feature>
<feature type="compositionally biased region" description="Polar residues" evidence="1">
    <location>
        <begin position="257"/>
        <end position="267"/>
    </location>
</feature>
<accession>A0A1S7UK19</accession>
<organism evidence="2">
    <name type="scientific">Rosellinia necatrix</name>
    <name type="common">White root-rot fungus</name>
    <dbReference type="NCBI Taxonomy" id="77044"/>
    <lineage>
        <taxon>Eukaryota</taxon>
        <taxon>Fungi</taxon>
        <taxon>Dikarya</taxon>
        <taxon>Ascomycota</taxon>
        <taxon>Pezizomycotina</taxon>
        <taxon>Sordariomycetes</taxon>
        <taxon>Xylariomycetidae</taxon>
        <taxon>Xylariales</taxon>
        <taxon>Xylariaceae</taxon>
        <taxon>Rosellinia</taxon>
    </lineage>
</organism>
<feature type="compositionally biased region" description="Basic and acidic residues" evidence="1">
    <location>
        <begin position="228"/>
        <end position="253"/>
    </location>
</feature>
<feature type="region of interest" description="Disordered" evidence="1">
    <location>
        <begin position="140"/>
        <end position="267"/>
    </location>
</feature>
<protein>
    <submittedName>
        <fullName evidence="2">Uncharacterized protein</fullName>
    </submittedName>
</protein>
<dbReference type="Proteomes" id="UP000054516">
    <property type="component" value="Unassembled WGS sequence"/>
</dbReference>
<keyword evidence="3" id="KW-1185">Reference proteome</keyword>